<evidence type="ECO:0000313" key="3">
    <source>
        <dbReference type="Proteomes" id="UP000598467"/>
    </source>
</evidence>
<dbReference type="Gene3D" id="3.40.50.10610">
    <property type="entry name" value="ABC-type transport auxiliary lipoprotein component"/>
    <property type="match status" value="1"/>
</dbReference>
<evidence type="ECO:0000313" key="2">
    <source>
        <dbReference type="EMBL" id="MBD1547850.1"/>
    </source>
</evidence>
<evidence type="ECO:0000259" key="1">
    <source>
        <dbReference type="Pfam" id="PF03886"/>
    </source>
</evidence>
<feature type="domain" description="ABC-type transport auxiliary lipoprotein component" evidence="1">
    <location>
        <begin position="40"/>
        <end position="194"/>
    </location>
</feature>
<dbReference type="InterPro" id="IPR005586">
    <property type="entry name" value="ABC_trans_aux"/>
</dbReference>
<protein>
    <submittedName>
        <fullName evidence="2">ABC transporter</fullName>
    </submittedName>
</protein>
<dbReference type="Proteomes" id="UP000598467">
    <property type="component" value="Unassembled WGS sequence"/>
</dbReference>
<proteinExistence type="predicted"/>
<organism evidence="2 3">
    <name type="scientific">Roseibium aggregatum</name>
    <dbReference type="NCBI Taxonomy" id="187304"/>
    <lineage>
        <taxon>Bacteria</taxon>
        <taxon>Pseudomonadati</taxon>
        <taxon>Pseudomonadota</taxon>
        <taxon>Alphaproteobacteria</taxon>
        <taxon>Hyphomicrobiales</taxon>
        <taxon>Stappiaceae</taxon>
        <taxon>Roseibium</taxon>
    </lineage>
</organism>
<dbReference type="SUPFAM" id="SSF159594">
    <property type="entry name" value="XCC0632-like"/>
    <property type="match status" value="1"/>
</dbReference>
<name>A0A926P1S4_9HYPH</name>
<accession>A0A926P1S4</accession>
<gene>
    <name evidence="2" type="ORF">HK439_16400</name>
</gene>
<sequence length="201" mass="21578">MSSGSAHISRRRFLGVCGAGLTLAGCASSGPTALYGIEAANVPASGQRQKSKQVLVPRPRALKALDTEYIAVVDKRPVYSYFPKVAWADSLPSVVQSKIVQTLENTNRLRGVGFPGEGLLIDYQLQTDLRAFEFHIDGTDRGVVVIAAKLVNDRNGRTIANRVFRAEVASGGTSVDQAVAAMNSAADRVFSEMAQWILARV</sequence>
<dbReference type="PROSITE" id="PS51318">
    <property type="entry name" value="TAT"/>
    <property type="match status" value="1"/>
</dbReference>
<dbReference type="EMBL" id="JABFCZ010000018">
    <property type="protein sequence ID" value="MBD1547850.1"/>
    <property type="molecule type" value="Genomic_DNA"/>
</dbReference>
<reference evidence="2" key="1">
    <citation type="submission" date="2020-05" db="EMBL/GenBank/DDBJ databases">
        <title>Identification of trans-AT polyketide cluster in two marine bacteria, producers of a novel glutaramide-containing polyketide sesbanimide D and analogs.</title>
        <authorList>
            <person name="Kacar D."/>
            <person name="Rodriguez P."/>
            <person name="Canedo L."/>
            <person name="Gonzalez E."/>
            <person name="Galan B."/>
            <person name="De La Calle F."/>
            <person name="Garcia J.L."/>
        </authorList>
    </citation>
    <scope>NUCLEOTIDE SEQUENCE</scope>
    <source>
        <strain evidence="2">PHM038</strain>
    </source>
</reference>
<dbReference type="AlphaFoldDB" id="A0A926P1S4"/>
<dbReference type="InterPro" id="IPR006311">
    <property type="entry name" value="TAT_signal"/>
</dbReference>
<dbReference type="Pfam" id="PF03886">
    <property type="entry name" value="ABC_trans_aux"/>
    <property type="match status" value="1"/>
</dbReference>
<comment type="caution">
    <text evidence="2">The sequence shown here is derived from an EMBL/GenBank/DDBJ whole genome shotgun (WGS) entry which is preliminary data.</text>
</comment>
<dbReference type="RefSeq" id="WP_190292610.1">
    <property type="nucleotide sequence ID" value="NZ_JABFCZ010000018.1"/>
</dbReference>